<feature type="compositionally biased region" description="Basic residues" evidence="1">
    <location>
        <begin position="617"/>
        <end position="626"/>
    </location>
</feature>
<dbReference type="GO" id="GO:0031297">
    <property type="term" value="P:replication fork processing"/>
    <property type="evidence" value="ECO:0007669"/>
    <property type="project" value="InterPro"/>
</dbReference>
<dbReference type="PANTHER" id="PTHR28122">
    <property type="entry name" value="E3 UBIQUITIN-PROTEIN LIGASE SUBSTRATE RECEPTOR MMS22"/>
    <property type="match status" value="1"/>
</dbReference>
<organism evidence="2 3">
    <name type="scientific">Purpureocillium lilacinum</name>
    <name type="common">Paecilomyces lilacinus</name>
    <dbReference type="NCBI Taxonomy" id="33203"/>
    <lineage>
        <taxon>Eukaryota</taxon>
        <taxon>Fungi</taxon>
        <taxon>Dikarya</taxon>
        <taxon>Ascomycota</taxon>
        <taxon>Pezizomycotina</taxon>
        <taxon>Sordariomycetes</taxon>
        <taxon>Hypocreomycetidae</taxon>
        <taxon>Hypocreales</taxon>
        <taxon>Ophiocordycipitaceae</taxon>
        <taxon>Purpureocillium</taxon>
    </lineage>
</organism>
<evidence type="ECO:0000313" key="2">
    <source>
        <dbReference type="EMBL" id="PWI66701.1"/>
    </source>
</evidence>
<feature type="region of interest" description="Disordered" evidence="1">
    <location>
        <begin position="841"/>
        <end position="865"/>
    </location>
</feature>
<feature type="compositionally biased region" description="Basic and acidic residues" evidence="1">
    <location>
        <begin position="453"/>
        <end position="463"/>
    </location>
</feature>
<accession>A0A2U3DWQ5</accession>
<sequence>MANWKELGEVPDSEEEDGFGSQEAEAPALPTALANTAEIAPQEDKDIWDVPDSQGEQQSEVQTQLPALPLGAATATPPFDQLPYSSPLSSVPSEHDLPPVDELLLGWGDDEPPAVPEPNQNAEETQPLQYLDASPGPLRTRIEIPIYQSQNRRQEFVDDDQEARQVAVRYERSLRPRKPIQEHPYLLENVQYSNLFKKHGVRPVRVAIESARRHREAMEQDNDFEEESQETTDVAGESQVHFNEPSSSLGAADPFEFPSSSPPKTSPANNRGKDSSRASSPGDTDDTSVLDQDLPALDDLFKPIPRLVPTKSAKRQSSPPPSTVRKRRRINVLDSDPAEANAASREGRTSPDPLASTSHNAQPKPGTRPGKTMQDRQPQTPRADEQPPSLGAIIDISSDNDNGHRLSSKHRHNAHAASSSESSSESDEEVVNTIGRRIRGVLPASWLRLDQQSGRDKLQADIRRNKHRQSPSREIRRGVAQSRPALPGSTAANLFFDDSEESDSERAAAPVSASDWSPVQARLSLVPDATPVPAQDVMSDDDDGSVVEDDRIDAMLPGWTVRKRQLKLPESLKRDPKRIKASGHTPIPRHSKGQRQEKITSHVYRAPASSKPDNPKRKNRKSKKRAGGGQAPRSAPRPTPPRLSILDVLEPNAPCFLNIAARAARRQPGQGRSSPRRKTIQLATRQDQIDAASILHEWREGSIRPRQSVTAAIRSPKQPRQPLQDTSGNGRRKQKAWTSQATSTTRKFVKQISDGGSVTYRPEKPPGKPRSDKPPAAGGVVPRYAAPTRPAQLEMDESDQSRRGAFHARKRVFDRLYRNADLGMPLQASLADIAAEIASSPDLSDSVESTHARSTTPLEPRPANAPRRKLIKPRRVDIEAPEFQRAKEPLPVEYVPEPRPVRPDHGHSKLLGLGPYGTTYTQHFEVFPLDPRVYFHETSLIGGGILASYIRGDVSAKAADARPPVSFNLGSRSLNWGAWDAQVSSELGIVFDFVAEQIEGADAGNMDSSSTAINASMFVLRYLKESLSFTRDNDMKAFAARAIECLASFNSRVDSLVDDRTQAPEARQSIAMRVSDRMLLMALVVLRICGDEPMLSVEQFQAEDLLKRMSKTSMSILRGTGAAPIRKAYDELQSIRVRERGLRDDAFVIQSWVVLMKVLEAAHIPRASFWEVAQDIIIPPSVAASADAENFERSWDFMFNLLPLVEFGDSGVVVSGRRHDVNSDGWGIPQALLKRVFRLYQDNTRQSPSFNDYCRALVGRCHCLIQQWGWRRSAAVVGVIFDFFGSQDLAHLRNEEAYESPRFLEELAGRPVLDVEPGDRCFHIFLKMVGLSIRKLREVDAKKDIRNLVVRTTPNHNRQHLKEQNVHARDLAALRNHHDLLATLFWAAPPDLRPAVSLIERLVSPENSHKEACLINIRCWSQLARFIVASGEAGTTFRPFNQWRNSFFQQVLRQFSSVAPEIQQQVLALAKDGRQPISEDRINDTIARNKAAIGDVLYSSVAASLDVLTAATDLEGATFSLNTYQLQTIYQQFAAAPPDLDWGTLQAAVTTLGSFLRRVDDFKEEEESQQSESQILNSALADDALETVERVLLRGFFSMARCVMSSRNEKKPNVLTSGSKDKCIESVVSLSARLSARYIKCGSFELSDMFKPGTYGLFVAPPHQLDLHLRRHMTHFVSVLLESGLESWTTSECSLPELWALSLVKPRDYLKYENELAKQLHKSGKDFVPDAVVALGPKPDYVTNRDLFEFAISQMRRSIRDAGPSLRTILLAEHSVTLQRVMEQIKMDLKAVSNDMSSHQGYMAFIRSIVSLIKSHGSEIRPVDNFFYQISNEYSPSTDDPQLQVAGLISYGVRIREGDTRSSQQLFHLLLSNVKFAISNDRLREDVTMLRKGMANQGIVGFVLGKMLPSCVRAAFRHTSAHPLLDIYGEALRILLAKKVVAYELTEADLPHVVSLAHAAIEGIDDWVTDAAVLSATQLHVLRQIVAVLNLLWPQIRVIAASSPSSQAWTRLCNCFELLHQIMTTADDVTSNLVRAGETVTTAGRLFGANTASGAREVRFDSDVKMFTDLIVKDVATGWGSRENRMTTQANNHGGASVKGVPVPAFDAEGVLQDLHERIREWRWWWDEVFGVSSPAVLVDNVVF</sequence>
<feature type="compositionally biased region" description="Acidic residues" evidence="1">
    <location>
        <begin position="219"/>
        <end position="230"/>
    </location>
</feature>
<feature type="compositionally biased region" description="Acidic residues" evidence="1">
    <location>
        <begin position="9"/>
        <end position="18"/>
    </location>
</feature>
<feature type="compositionally biased region" description="Low complexity" evidence="1">
    <location>
        <begin position="62"/>
        <end position="92"/>
    </location>
</feature>
<gene>
    <name evidence="2" type="ORF">PCL_04839</name>
</gene>
<feature type="region of interest" description="Disordered" evidence="1">
    <location>
        <begin position="700"/>
        <end position="803"/>
    </location>
</feature>
<dbReference type="InterPro" id="IPR019021">
    <property type="entry name" value="Mms22"/>
</dbReference>
<feature type="region of interest" description="Disordered" evidence="1">
    <location>
        <begin position="567"/>
        <end position="645"/>
    </location>
</feature>
<name>A0A2U3DWQ5_PURLI</name>
<feature type="region of interest" description="Disordered" evidence="1">
    <location>
        <begin position="1"/>
        <end position="135"/>
    </location>
</feature>
<comment type="caution">
    <text evidence="2">The sequence shown here is derived from an EMBL/GenBank/DDBJ whole genome shotgun (WGS) entry which is preliminary data.</text>
</comment>
<feature type="compositionally biased region" description="Polar residues" evidence="1">
    <location>
        <begin position="240"/>
        <end position="249"/>
    </location>
</feature>
<dbReference type="GO" id="GO:0000724">
    <property type="term" value="P:double-strand break repair via homologous recombination"/>
    <property type="evidence" value="ECO:0007669"/>
    <property type="project" value="TreeGrafter"/>
</dbReference>
<evidence type="ECO:0008006" key="4">
    <source>
        <dbReference type="Google" id="ProtNLM"/>
    </source>
</evidence>
<dbReference type="Proteomes" id="UP000245956">
    <property type="component" value="Unassembled WGS sequence"/>
</dbReference>
<feature type="compositionally biased region" description="Basic residues" evidence="1">
    <location>
        <begin position="575"/>
        <end position="593"/>
    </location>
</feature>
<feature type="compositionally biased region" description="Polar residues" evidence="1">
    <location>
        <begin position="841"/>
        <end position="857"/>
    </location>
</feature>
<feature type="compositionally biased region" description="Basic and acidic residues" evidence="1">
    <location>
        <begin position="761"/>
        <end position="773"/>
    </location>
</feature>
<dbReference type="EMBL" id="LCWV01000023">
    <property type="protein sequence ID" value="PWI66701.1"/>
    <property type="molecule type" value="Genomic_DNA"/>
</dbReference>
<protein>
    <recommendedName>
        <fullName evidence="4">Mus7/MMS22 family protein</fullName>
    </recommendedName>
</protein>
<feature type="region of interest" description="Disordered" evidence="1">
    <location>
        <begin position="212"/>
        <end position="431"/>
    </location>
</feature>
<dbReference type="GO" id="GO:0005634">
    <property type="term" value="C:nucleus"/>
    <property type="evidence" value="ECO:0007669"/>
    <property type="project" value="InterPro"/>
</dbReference>
<feature type="region of interest" description="Disordered" evidence="1">
    <location>
        <begin position="452"/>
        <end position="491"/>
    </location>
</feature>
<dbReference type="GO" id="GO:0035361">
    <property type="term" value="C:Cul8-RING ubiquitin ligase complex"/>
    <property type="evidence" value="ECO:0007669"/>
    <property type="project" value="TreeGrafter"/>
</dbReference>
<reference evidence="2 3" key="1">
    <citation type="journal article" date="2016" name="Front. Microbiol.">
        <title>Genome and transcriptome sequences reveal the specific parasitism of the nematophagous Purpureocillium lilacinum 36-1.</title>
        <authorList>
            <person name="Xie J."/>
            <person name="Li S."/>
            <person name="Mo C."/>
            <person name="Xiao X."/>
            <person name="Peng D."/>
            <person name="Wang G."/>
            <person name="Xiao Y."/>
        </authorList>
    </citation>
    <scope>NUCLEOTIDE SEQUENCE [LARGE SCALE GENOMIC DNA]</scope>
    <source>
        <strain evidence="2 3">36-1</strain>
    </source>
</reference>
<evidence type="ECO:0000256" key="1">
    <source>
        <dbReference type="SAM" id="MobiDB-lite"/>
    </source>
</evidence>
<feature type="compositionally biased region" description="Polar residues" evidence="1">
    <location>
        <begin position="736"/>
        <end position="746"/>
    </location>
</feature>
<dbReference type="PANTHER" id="PTHR28122:SF1">
    <property type="entry name" value="E3 UBIQUITIN-PROTEIN LIGASE SUBSTRATE RECEPTOR MMS22"/>
    <property type="match status" value="1"/>
</dbReference>
<dbReference type="Pfam" id="PF09462">
    <property type="entry name" value="Mus7"/>
    <property type="match status" value="1"/>
</dbReference>
<evidence type="ECO:0000313" key="3">
    <source>
        <dbReference type="Proteomes" id="UP000245956"/>
    </source>
</evidence>
<proteinExistence type="predicted"/>
<feature type="compositionally biased region" description="Polar residues" evidence="1">
    <location>
        <begin position="118"/>
        <end position="128"/>
    </location>
</feature>
<feature type="compositionally biased region" description="Low complexity" evidence="1">
    <location>
        <begin position="23"/>
        <end position="37"/>
    </location>
</feature>